<dbReference type="OrthoDB" id="1434951at2"/>
<dbReference type="EMBL" id="SLXM01000002">
    <property type="protein sequence ID" value="TCP26886.1"/>
    <property type="molecule type" value="Genomic_DNA"/>
</dbReference>
<accession>A0A4V2SMD4</accession>
<gene>
    <name evidence="2" type="ORF">EV195_102228</name>
</gene>
<proteinExistence type="predicted"/>
<dbReference type="AlphaFoldDB" id="A0A4V2SMD4"/>
<name>A0A4V2SMD4_9FLAO</name>
<dbReference type="Proteomes" id="UP000294564">
    <property type="component" value="Unassembled WGS sequence"/>
</dbReference>
<evidence type="ECO:0000313" key="2">
    <source>
        <dbReference type="EMBL" id="TCP26886.1"/>
    </source>
</evidence>
<protein>
    <recommendedName>
        <fullName evidence="4">Lipoprotein</fullName>
    </recommendedName>
</protein>
<comment type="caution">
    <text evidence="2">The sequence shown here is derived from an EMBL/GenBank/DDBJ whole genome shotgun (WGS) entry which is preliminary data.</text>
</comment>
<evidence type="ECO:0008006" key="4">
    <source>
        <dbReference type="Google" id="ProtNLM"/>
    </source>
</evidence>
<evidence type="ECO:0000313" key="3">
    <source>
        <dbReference type="Proteomes" id="UP000294564"/>
    </source>
</evidence>
<organism evidence="2 3">
    <name type="scientific">Tenacibaculum skagerrakense</name>
    <dbReference type="NCBI Taxonomy" id="186571"/>
    <lineage>
        <taxon>Bacteria</taxon>
        <taxon>Pseudomonadati</taxon>
        <taxon>Bacteroidota</taxon>
        <taxon>Flavobacteriia</taxon>
        <taxon>Flavobacteriales</taxon>
        <taxon>Flavobacteriaceae</taxon>
        <taxon>Tenacibaculum</taxon>
    </lineage>
</organism>
<keyword evidence="3" id="KW-1185">Reference proteome</keyword>
<dbReference type="PROSITE" id="PS51257">
    <property type="entry name" value="PROKAR_LIPOPROTEIN"/>
    <property type="match status" value="1"/>
</dbReference>
<dbReference type="RefSeq" id="WP_132793721.1">
    <property type="nucleotide sequence ID" value="NZ_SLXM01000002.1"/>
</dbReference>
<feature type="region of interest" description="Disordered" evidence="1">
    <location>
        <begin position="160"/>
        <end position="205"/>
    </location>
</feature>
<evidence type="ECO:0000256" key="1">
    <source>
        <dbReference type="SAM" id="MobiDB-lite"/>
    </source>
</evidence>
<sequence length="240" mass="25447">MRGTIYVFMSFLLLTFIGCNDNETLVEENNDSVELSFLQSLENISNTASKSATGFVIHETDLMAGQHHVAGTVTVSIDKINVTVTYTTNDNWVLNETHLYAGDKDLIPVTKKGNPKIGKFPFKAEHDGVNEFSYVIPIAELKGAKCFTIAAHAVVTSVCSDSPTGPLPDGPIGTLPGGSARGTSAKGKDGKTKPVDNDSNECSRTETAWGAGTEFEGRSWAMYISFCDNPGGGGGGATTN</sequence>
<reference evidence="2 3" key="1">
    <citation type="submission" date="2019-03" db="EMBL/GenBank/DDBJ databases">
        <title>Genomic Encyclopedia of Type Strains, Phase IV (KMG-IV): sequencing the most valuable type-strain genomes for metagenomic binning, comparative biology and taxonomic classification.</title>
        <authorList>
            <person name="Goeker M."/>
        </authorList>
    </citation>
    <scope>NUCLEOTIDE SEQUENCE [LARGE SCALE GENOMIC DNA]</scope>
    <source>
        <strain evidence="2 3">DSM 14836</strain>
    </source>
</reference>
<feature type="compositionally biased region" description="Basic and acidic residues" evidence="1">
    <location>
        <begin position="186"/>
        <end position="204"/>
    </location>
</feature>